<feature type="domain" description="ABC transmembrane type-2" evidence="10">
    <location>
        <begin position="32"/>
        <end position="248"/>
    </location>
</feature>
<feature type="transmembrane region" description="Helical" evidence="9">
    <location>
        <begin position="138"/>
        <end position="163"/>
    </location>
</feature>
<evidence type="ECO:0000256" key="8">
    <source>
        <dbReference type="ARBA" id="ARBA00023136"/>
    </source>
</evidence>
<feature type="transmembrane region" description="Helical" evidence="9">
    <location>
        <begin position="110"/>
        <end position="132"/>
    </location>
</feature>
<dbReference type="PATRIC" id="fig|908627.4.peg.567"/>
<sequence>MRFETQAFTRHRYLWQHYAYQDIKQRYRRSIIGPFWITISTAIFITALSQVYSRLFNVSLAGYFPYLAAGMIIWTFITTALSEAANSFISVENVIKQVKIPFASHIMRSLYRNFIIFLHSWIVLFPVLYLFGSLNVSGIIYSFFGMVILLLVLFPLSMILAISCLRYRDLLPMVNAFLQLLFFVTPVMWRVEQVKSLEAYMVWNPFFYMISMVRDPLLSDTLPINSFIVTGLIGLVAWVTALLVLLRTYKRIAYWL</sequence>
<feature type="transmembrane region" description="Helical" evidence="9">
    <location>
        <begin position="64"/>
        <end position="89"/>
    </location>
</feature>
<evidence type="ECO:0000256" key="2">
    <source>
        <dbReference type="ARBA" id="ARBA00007783"/>
    </source>
</evidence>
<keyword evidence="5 9" id="KW-0812">Transmembrane</keyword>
<keyword evidence="8 9" id="KW-0472">Membrane</keyword>
<evidence type="ECO:0000256" key="9">
    <source>
        <dbReference type="RuleBase" id="RU361157"/>
    </source>
</evidence>
<dbReference type="Pfam" id="PF01061">
    <property type="entry name" value="ABC2_membrane"/>
    <property type="match status" value="1"/>
</dbReference>
<evidence type="ECO:0000313" key="12">
    <source>
        <dbReference type="Proteomes" id="UP000035963"/>
    </source>
</evidence>
<feature type="transmembrane region" description="Helical" evidence="9">
    <location>
        <begin position="170"/>
        <end position="189"/>
    </location>
</feature>
<evidence type="ECO:0000256" key="3">
    <source>
        <dbReference type="ARBA" id="ARBA00022448"/>
    </source>
</evidence>
<dbReference type="GO" id="GO:0005886">
    <property type="term" value="C:plasma membrane"/>
    <property type="evidence" value="ECO:0007669"/>
    <property type="project" value="UniProtKB-SubCell"/>
</dbReference>
<evidence type="ECO:0000313" key="11">
    <source>
        <dbReference type="EMBL" id="KLU27792.1"/>
    </source>
</evidence>
<dbReference type="PROSITE" id="PS51012">
    <property type="entry name" value="ABC_TM2"/>
    <property type="match status" value="1"/>
</dbReference>
<feature type="transmembrane region" description="Helical" evidence="9">
    <location>
        <begin position="31"/>
        <end position="52"/>
    </location>
</feature>
<reference evidence="11 12" key="1">
    <citation type="journal article" date="2015" name="Genome Announc.">
        <title>Draft Genome Sequence of Burkholderia sp. Strain PML1(12), an Ectomycorrhizosphere-Inhabiting Bacterium with Effective Mineral-Weathering Ability.</title>
        <authorList>
            <person name="Uroz S."/>
            <person name="Oger P."/>
        </authorList>
    </citation>
    <scope>NUCLEOTIDE SEQUENCE [LARGE SCALE GENOMIC DNA]</scope>
    <source>
        <strain evidence="12">PML1(12)</strain>
    </source>
</reference>
<comment type="subcellular location">
    <subcellularLocation>
        <location evidence="9">Cell inner membrane</location>
        <topology evidence="9">Multi-pass membrane protein</topology>
    </subcellularLocation>
    <subcellularLocation>
        <location evidence="1">Cell membrane</location>
        <topology evidence="1">Multi-pass membrane protein</topology>
    </subcellularLocation>
</comment>
<comment type="similarity">
    <text evidence="2 9">Belongs to the ABC-2 integral membrane protein family.</text>
</comment>
<keyword evidence="3 9" id="KW-0813">Transport</keyword>
<dbReference type="AlphaFoldDB" id="A0A0J1D502"/>
<keyword evidence="6 9" id="KW-1133">Transmembrane helix</keyword>
<proteinExistence type="inferred from homology"/>
<feature type="transmembrane region" description="Helical" evidence="9">
    <location>
        <begin position="224"/>
        <end position="246"/>
    </location>
</feature>
<gene>
    <name evidence="11" type="ORF">EOS_02545</name>
</gene>
<evidence type="ECO:0000256" key="6">
    <source>
        <dbReference type="ARBA" id="ARBA00022989"/>
    </source>
</evidence>
<dbReference type="PANTHER" id="PTHR30413:SF10">
    <property type="entry name" value="CAPSULE POLYSACCHARIDE EXPORT INNER-MEMBRANE PROTEIN CTRC"/>
    <property type="match status" value="1"/>
</dbReference>
<protein>
    <recommendedName>
        <fullName evidence="9">Transport permease protein</fullName>
    </recommendedName>
</protein>
<evidence type="ECO:0000256" key="7">
    <source>
        <dbReference type="ARBA" id="ARBA00023047"/>
    </source>
</evidence>
<dbReference type="GO" id="GO:0015920">
    <property type="term" value="P:lipopolysaccharide transport"/>
    <property type="evidence" value="ECO:0007669"/>
    <property type="project" value="TreeGrafter"/>
</dbReference>
<dbReference type="InterPro" id="IPR047817">
    <property type="entry name" value="ABC2_TM_bact-type"/>
</dbReference>
<dbReference type="PANTHER" id="PTHR30413">
    <property type="entry name" value="INNER MEMBRANE TRANSPORT PERMEASE"/>
    <property type="match status" value="1"/>
</dbReference>
<accession>A0A0J1D502</accession>
<comment type="caution">
    <text evidence="11">The sequence shown here is derived from an EMBL/GenBank/DDBJ whole genome shotgun (WGS) entry which is preliminary data.</text>
</comment>
<dbReference type="Proteomes" id="UP000035963">
    <property type="component" value="Unassembled WGS sequence"/>
</dbReference>
<organism evidence="11 12">
    <name type="scientific">Caballeronia mineralivorans PML1(12)</name>
    <dbReference type="NCBI Taxonomy" id="908627"/>
    <lineage>
        <taxon>Bacteria</taxon>
        <taxon>Pseudomonadati</taxon>
        <taxon>Pseudomonadota</taxon>
        <taxon>Betaproteobacteria</taxon>
        <taxon>Burkholderiales</taxon>
        <taxon>Burkholderiaceae</taxon>
        <taxon>Caballeronia</taxon>
    </lineage>
</organism>
<keyword evidence="12" id="KW-1185">Reference proteome</keyword>
<name>A0A0J1D502_9BURK</name>
<dbReference type="InterPro" id="IPR013525">
    <property type="entry name" value="ABC2_TM"/>
</dbReference>
<evidence type="ECO:0000259" key="10">
    <source>
        <dbReference type="PROSITE" id="PS51012"/>
    </source>
</evidence>
<evidence type="ECO:0000256" key="1">
    <source>
        <dbReference type="ARBA" id="ARBA00004651"/>
    </source>
</evidence>
<dbReference type="EMBL" id="AEJF01000016">
    <property type="protein sequence ID" value="KLU27792.1"/>
    <property type="molecule type" value="Genomic_DNA"/>
</dbReference>
<evidence type="ECO:0000256" key="5">
    <source>
        <dbReference type="ARBA" id="ARBA00022692"/>
    </source>
</evidence>
<evidence type="ECO:0000256" key="4">
    <source>
        <dbReference type="ARBA" id="ARBA00022475"/>
    </source>
</evidence>
<dbReference type="GO" id="GO:0015774">
    <property type="term" value="P:polysaccharide transport"/>
    <property type="evidence" value="ECO:0007669"/>
    <property type="project" value="UniProtKB-KW"/>
</dbReference>
<keyword evidence="7" id="KW-0762">Sugar transport</keyword>
<dbReference type="GO" id="GO:0140359">
    <property type="term" value="F:ABC-type transporter activity"/>
    <property type="evidence" value="ECO:0007669"/>
    <property type="project" value="InterPro"/>
</dbReference>
<keyword evidence="7" id="KW-0625">Polysaccharide transport</keyword>
<keyword evidence="4 9" id="KW-1003">Cell membrane</keyword>